<dbReference type="HOGENOM" id="CLU_1724785_0_0_1"/>
<dbReference type="STRING" id="81972.D7KTA2"/>
<keyword evidence="1" id="KW-0677">Repeat</keyword>
<keyword evidence="2" id="KW-0802">TPR repeat</keyword>
<evidence type="ECO:0000256" key="3">
    <source>
        <dbReference type="SAM" id="MobiDB-lite"/>
    </source>
</evidence>
<reference evidence="5" key="1">
    <citation type="journal article" date="2011" name="Nat. Genet.">
        <title>The Arabidopsis lyrata genome sequence and the basis of rapid genome size change.</title>
        <authorList>
            <person name="Hu T.T."/>
            <person name="Pattyn P."/>
            <person name="Bakker E.G."/>
            <person name="Cao J."/>
            <person name="Cheng J.-F."/>
            <person name="Clark R.M."/>
            <person name="Fahlgren N."/>
            <person name="Fawcett J.A."/>
            <person name="Grimwood J."/>
            <person name="Gundlach H."/>
            <person name="Haberer G."/>
            <person name="Hollister J.D."/>
            <person name="Ossowski S."/>
            <person name="Ottilar R.P."/>
            <person name="Salamov A.A."/>
            <person name="Schneeberger K."/>
            <person name="Spannagl M."/>
            <person name="Wang X."/>
            <person name="Yang L."/>
            <person name="Nasrallah M.E."/>
            <person name="Bergelson J."/>
            <person name="Carrington J.C."/>
            <person name="Gaut B.S."/>
            <person name="Schmutz J."/>
            <person name="Mayer K.F.X."/>
            <person name="Van de Peer Y."/>
            <person name="Grigoriev I.V."/>
            <person name="Nordborg M."/>
            <person name="Weigel D."/>
            <person name="Guo Y.-L."/>
        </authorList>
    </citation>
    <scope>NUCLEOTIDE SEQUENCE [LARGE SCALE GENOMIC DNA]</scope>
    <source>
        <strain evidence="5">cv. MN47</strain>
    </source>
</reference>
<evidence type="ECO:0000313" key="4">
    <source>
        <dbReference type="EMBL" id="EFH65320.1"/>
    </source>
</evidence>
<gene>
    <name evidence="4" type="ORF">ARALYDRAFT_895492</name>
</gene>
<dbReference type="InterPro" id="IPR051730">
    <property type="entry name" value="NASP-like"/>
</dbReference>
<feature type="region of interest" description="Disordered" evidence="3">
    <location>
        <begin position="27"/>
        <end position="105"/>
    </location>
</feature>
<feature type="compositionally biased region" description="Polar residues" evidence="3">
    <location>
        <begin position="47"/>
        <end position="65"/>
    </location>
</feature>
<evidence type="ECO:0000256" key="1">
    <source>
        <dbReference type="ARBA" id="ARBA00022737"/>
    </source>
</evidence>
<dbReference type="GO" id="GO:0034080">
    <property type="term" value="P:CENP-A containing chromatin assembly"/>
    <property type="evidence" value="ECO:0007669"/>
    <property type="project" value="TreeGrafter"/>
</dbReference>
<accession>D7KTA2</accession>
<evidence type="ECO:0000256" key="2">
    <source>
        <dbReference type="ARBA" id="ARBA00022803"/>
    </source>
</evidence>
<organism evidence="5">
    <name type="scientific">Arabidopsis lyrata subsp. lyrata</name>
    <name type="common">Lyre-leaved rock-cress</name>
    <dbReference type="NCBI Taxonomy" id="81972"/>
    <lineage>
        <taxon>Eukaryota</taxon>
        <taxon>Viridiplantae</taxon>
        <taxon>Streptophyta</taxon>
        <taxon>Embryophyta</taxon>
        <taxon>Tracheophyta</taxon>
        <taxon>Spermatophyta</taxon>
        <taxon>Magnoliopsida</taxon>
        <taxon>eudicotyledons</taxon>
        <taxon>Gunneridae</taxon>
        <taxon>Pentapetalae</taxon>
        <taxon>rosids</taxon>
        <taxon>malvids</taxon>
        <taxon>Brassicales</taxon>
        <taxon>Brassicaceae</taxon>
        <taxon>Camelineae</taxon>
        <taxon>Arabidopsis</taxon>
    </lineage>
</organism>
<feature type="compositionally biased region" description="Acidic residues" evidence="3">
    <location>
        <begin position="84"/>
        <end position="105"/>
    </location>
</feature>
<name>D7KTA2_ARALL</name>
<protein>
    <submittedName>
        <fullName evidence="4">Uncharacterized protein</fullName>
    </submittedName>
</protein>
<dbReference type="GO" id="GO:0005654">
    <property type="term" value="C:nucleoplasm"/>
    <property type="evidence" value="ECO:0007669"/>
    <property type="project" value="TreeGrafter"/>
</dbReference>
<dbReference type="eggNOG" id="KOG4563">
    <property type="taxonomic scope" value="Eukaryota"/>
</dbReference>
<keyword evidence="5" id="KW-1185">Reference proteome</keyword>
<dbReference type="PANTHER" id="PTHR15081:SF1">
    <property type="entry name" value="NUCLEAR AUTOANTIGENIC SPERM PROTEIN"/>
    <property type="match status" value="1"/>
</dbReference>
<proteinExistence type="predicted"/>
<dbReference type="GO" id="GO:0006335">
    <property type="term" value="P:DNA replication-dependent chromatin assembly"/>
    <property type="evidence" value="ECO:0007669"/>
    <property type="project" value="TreeGrafter"/>
</dbReference>
<sequence length="152" mass="16483">MFLIYLMGVAHYGELDAELSIWNSSPGKAQAEADPLGNIPKKEGEVQQESSNGESLAPSVVSSNPERQGSSRGQEGSGGKDQGEDGEDCHDDDLSDADADEDESDLNMAWKMLDIAMAITDKQPTDTMEKFDILCSLAEISLEREGRKMRIG</sequence>
<dbReference type="EMBL" id="GL348714">
    <property type="protein sequence ID" value="EFH65320.1"/>
    <property type="molecule type" value="Genomic_DNA"/>
</dbReference>
<dbReference type="AlphaFoldDB" id="D7KTA2"/>
<dbReference type="GO" id="GO:0042393">
    <property type="term" value="F:histone binding"/>
    <property type="evidence" value="ECO:0007669"/>
    <property type="project" value="TreeGrafter"/>
</dbReference>
<dbReference type="Gramene" id="scaffold_202566.1">
    <property type="protein sequence ID" value="scaffold_202566.1"/>
    <property type="gene ID" value="scaffold_202566.1"/>
</dbReference>
<dbReference type="PANTHER" id="PTHR15081">
    <property type="entry name" value="NUCLEAR AUTOANTIGENIC SPERM PROTEIN NASP -RELATED"/>
    <property type="match status" value="1"/>
</dbReference>
<evidence type="ECO:0000313" key="5">
    <source>
        <dbReference type="Proteomes" id="UP000008694"/>
    </source>
</evidence>
<dbReference type="Proteomes" id="UP000008694">
    <property type="component" value="Unassembled WGS sequence"/>
</dbReference>